<keyword evidence="3 7" id="KW-0489">Methyltransferase</keyword>
<name>A0A1J4XU00_9BACT</name>
<feature type="binding site" evidence="7">
    <location>
        <position position="10"/>
    </location>
    <ligand>
        <name>S-adenosyl-L-methionine</name>
        <dbReference type="ChEBI" id="CHEBI:59789"/>
    </ligand>
</feature>
<feature type="binding site" evidence="7">
    <location>
        <position position="35"/>
    </location>
    <ligand>
        <name>S-adenosyl-L-methionine</name>
        <dbReference type="ChEBI" id="CHEBI:59789"/>
    </ligand>
</feature>
<dbReference type="Gene3D" id="1.10.8.100">
    <property type="entry name" value="Ribosomal RNA adenine dimethylase-like, domain 2"/>
    <property type="match status" value="1"/>
</dbReference>
<reference evidence="9 10" key="1">
    <citation type="journal article" date="2016" name="Environ. Microbiol.">
        <title>Genomic resolution of a cold subsurface aquifer community provides metabolic insights for novel microbes adapted to high CO concentrations.</title>
        <authorList>
            <person name="Probst A.J."/>
            <person name="Castelle C.J."/>
            <person name="Singh A."/>
            <person name="Brown C.T."/>
            <person name="Anantharaman K."/>
            <person name="Sharon I."/>
            <person name="Hug L.A."/>
            <person name="Burstein D."/>
            <person name="Emerson J.B."/>
            <person name="Thomas B.C."/>
            <person name="Banfield J.F."/>
        </authorList>
    </citation>
    <scope>NUCLEOTIDE SEQUENCE [LARGE SCALE GENOMIC DNA]</scope>
    <source>
        <strain evidence="9">CG1_02_39_135</strain>
    </source>
</reference>
<dbReference type="Gene3D" id="3.40.50.150">
    <property type="entry name" value="Vaccinia Virus protein VP39"/>
    <property type="match status" value="1"/>
</dbReference>
<gene>
    <name evidence="9" type="ORF">AUJ30_01345</name>
</gene>
<evidence type="ECO:0000256" key="6">
    <source>
        <dbReference type="ARBA" id="ARBA00022884"/>
    </source>
</evidence>
<dbReference type="STRING" id="1805425.AUJ30_01345"/>
<evidence type="ECO:0000256" key="7">
    <source>
        <dbReference type="PROSITE-ProRule" id="PRU01026"/>
    </source>
</evidence>
<sequence>MGKYLGQHFLVNKRKLRKIVEALDLKSGDVIIEIGAGHGELTKEIIQKFRNSEVKKFKIIAIEKDKKLIEILRSRVALPYREAPPCFYNEVMKDKDKKMKDKEIMVEIVEGDALKALPKLTNNLQLTTNDYKIAGNIPYYITGHLLRIISELENKPSLIVLTIQKEVAERIIAKSPKMNLLAASVQFWAKPEIIDFIPAEDFKPRPDVDSAIIKLSTLADAMTCHSVERQRMENYYKIVKILFKQPRKTILNNLTVTMTITKEGITKKLEKSGINPQDRPQNLDIKQIKELSTLF</sequence>
<proteinExistence type="inferred from homology"/>
<dbReference type="InterPro" id="IPR001737">
    <property type="entry name" value="KsgA/Erm"/>
</dbReference>
<keyword evidence="4 7" id="KW-0808">Transferase</keyword>
<keyword evidence="6 7" id="KW-0694">RNA-binding</keyword>
<evidence type="ECO:0000256" key="5">
    <source>
        <dbReference type="ARBA" id="ARBA00022691"/>
    </source>
</evidence>
<dbReference type="PROSITE" id="PS51689">
    <property type="entry name" value="SAM_RNA_A_N6_MT"/>
    <property type="match status" value="1"/>
</dbReference>
<dbReference type="EMBL" id="MNWX01000024">
    <property type="protein sequence ID" value="OIO65220.1"/>
    <property type="molecule type" value="Genomic_DNA"/>
</dbReference>
<feature type="binding site" evidence="7">
    <location>
        <position position="136"/>
    </location>
    <ligand>
        <name>S-adenosyl-L-methionine</name>
        <dbReference type="ChEBI" id="CHEBI:59789"/>
    </ligand>
</feature>
<keyword evidence="2" id="KW-0698">rRNA processing</keyword>
<evidence type="ECO:0000256" key="2">
    <source>
        <dbReference type="ARBA" id="ARBA00022552"/>
    </source>
</evidence>
<dbReference type="GO" id="GO:0003723">
    <property type="term" value="F:RNA binding"/>
    <property type="evidence" value="ECO:0007669"/>
    <property type="project" value="UniProtKB-UniRule"/>
</dbReference>
<dbReference type="GO" id="GO:0000179">
    <property type="term" value="F:rRNA (adenine-N6,N6-)-dimethyltransferase activity"/>
    <property type="evidence" value="ECO:0007669"/>
    <property type="project" value="UniProtKB-UniRule"/>
</dbReference>
<dbReference type="NCBIfam" id="TIGR00755">
    <property type="entry name" value="ksgA"/>
    <property type="match status" value="1"/>
</dbReference>
<dbReference type="Proteomes" id="UP000182693">
    <property type="component" value="Unassembled WGS sequence"/>
</dbReference>
<evidence type="ECO:0000313" key="9">
    <source>
        <dbReference type="EMBL" id="OIO65220.1"/>
    </source>
</evidence>
<feature type="binding site" evidence="7">
    <location>
        <position position="8"/>
    </location>
    <ligand>
        <name>S-adenosyl-L-methionine</name>
        <dbReference type="ChEBI" id="CHEBI:59789"/>
    </ligand>
</feature>
<feature type="binding site" evidence="7">
    <location>
        <position position="63"/>
    </location>
    <ligand>
        <name>S-adenosyl-L-methionine</name>
        <dbReference type="ChEBI" id="CHEBI:59789"/>
    </ligand>
</feature>
<dbReference type="GO" id="GO:0005829">
    <property type="term" value="C:cytosol"/>
    <property type="evidence" value="ECO:0007669"/>
    <property type="project" value="TreeGrafter"/>
</dbReference>
<feature type="binding site" evidence="7">
    <location>
        <position position="112"/>
    </location>
    <ligand>
        <name>S-adenosyl-L-methionine</name>
        <dbReference type="ChEBI" id="CHEBI:59789"/>
    </ligand>
</feature>
<dbReference type="AlphaFoldDB" id="A0A1J4XU00"/>
<feature type="domain" description="Ribosomal RNA adenine methylase transferase N-terminal" evidence="8">
    <location>
        <begin position="15"/>
        <end position="219"/>
    </location>
</feature>
<organism evidence="9 10">
    <name type="scientific">Candidatus Wolfebacteria bacterium CG1_02_39_135</name>
    <dbReference type="NCBI Taxonomy" id="1805425"/>
    <lineage>
        <taxon>Bacteria</taxon>
        <taxon>Candidatus Wolfeibacteriota</taxon>
    </lineage>
</organism>
<dbReference type="InterPro" id="IPR020598">
    <property type="entry name" value="rRNA_Ade_methylase_Trfase_N"/>
</dbReference>
<keyword evidence="5 7" id="KW-0949">S-adenosyl-L-methionine</keyword>
<evidence type="ECO:0000256" key="3">
    <source>
        <dbReference type="ARBA" id="ARBA00022603"/>
    </source>
</evidence>
<dbReference type="PANTHER" id="PTHR11727">
    <property type="entry name" value="DIMETHYLADENOSINE TRANSFERASE"/>
    <property type="match status" value="1"/>
</dbReference>
<accession>A0A1J4XU00</accession>
<evidence type="ECO:0000259" key="8">
    <source>
        <dbReference type="SMART" id="SM00650"/>
    </source>
</evidence>
<comment type="caution">
    <text evidence="9">The sequence shown here is derived from an EMBL/GenBank/DDBJ whole genome shotgun (WGS) entry which is preliminary data.</text>
</comment>
<evidence type="ECO:0000313" key="10">
    <source>
        <dbReference type="Proteomes" id="UP000182693"/>
    </source>
</evidence>
<dbReference type="InterPro" id="IPR023165">
    <property type="entry name" value="rRNA_Ade_diMease-like_C"/>
</dbReference>
<comment type="similarity">
    <text evidence="7">Belongs to the class I-like SAM-binding methyltransferase superfamily. rRNA adenine N(6)-methyltransferase family.</text>
</comment>
<dbReference type="SMART" id="SM00650">
    <property type="entry name" value="rADc"/>
    <property type="match status" value="1"/>
</dbReference>
<keyword evidence="1" id="KW-0963">Cytoplasm</keyword>
<dbReference type="Pfam" id="PF00398">
    <property type="entry name" value="RrnaAD"/>
    <property type="match status" value="2"/>
</dbReference>
<dbReference type="InterPro" id="IPR011530">
    <property type="entry name" value="rRNA_adenine_dimethylase"/>
</dbReference>
<dbReference type="InterPro" id="IPR029063">
    <property type="entry name" value="SAM-dependent_MTases_sf"/>
</dbReference>
<evidence type="ECO:0000256" key="4">
    <source>
        <dbReference type="ARBA" id="ARBA00022679"/>
    </source>
</evidence>
<protein>
    <submittedName>
        <fullName evidence="9">Ribosomal RNA small subunit methyltransferase A</fullName>
    </submittedName>
</protein>
<evidence type="ECO:0000256" key="1">
    <source>
        <dbReference type="ARBA" id="ARBA00022490"/>
    </source>
</evidence>
<dbReference type="SUPFAM" id="SSF53335">
    <property type="entry name" value="S-adenosyl-L-methionine-dependent methyltransferases"/>
    <property type="match status" value="1"/>
</dbReference>
<dbReference type="PANTHER" id="PTHR11727:SF7">
    <property type="entry name" value="DIMETHYLADENOSINE TRANSFERASE-RELATED"/>
    <property type="match status" value="1"/>
</dbReference>